<protein>
    <submittedName>
        <fullName evidence="1">Uncharacterized protein</fullName>
    </submittedName>
</protein>
<dbReference type="AlphaFoldDB" id="A0A1F5G7V4"/>
<comment type="caution">
    <text evidence="1">The sequence shown here is derived from an EMBL/GenBank/DDBJ whole genome shotgun (WGS) entry which is preliminary data.</text>
</comment>
<sequence>MQEIEHSRRISRRKFLIVSGSSFVVGGAAAVGGWKLFETLTKSSENQISARFGVLVPLNTDERFFIKEDTYPKLYDLSERNPADLTTDEANIIEESLSRIPYAGKLAPLLLPYRYKSESDDSGITGIYWGRRWSSSIKKFNSDHLDEDAATALFLPENFSPDREVEPSLVFTGIAGDRGRSTAFDEIPLGTYRDAFNRTVLHEYGHALADAVFYLARPLEAYKNESSNSMYVPYFNVLANHPIYQSFAKVNGWKLIPIDETGLGPDSDDYKQAIEKGGEYPWGSPGAWIRDTEVWGEGPYEQIPWLATKKIRLTQYASVAMIHETFAEFYMASVLYPEYLTKEEGAYFGRLHEGLKKDAKAFLKQIAKNPDILRIS</sequence>
<proteinExistence type="predicted"/>
<dbReference type="STRING" id="1797714.A3D04_03300"/>
<accession>A0A1F5G7V4</accession>
<name>A0A1F5G7V4_9BACT</name>
<gene>
    <name evidence="1" type="ORF">A3D04_03300</name>
</gene>
<dbReference type="Proteomes" id="UP000177369">
    <property type="component" value="Unassembled WGS sequence"/>
</dbReference>
<evidence type="ECO:0000313" key="1">
    <source>
        <dbReference type="EMBL" id="OGD87948.1"/>
    </source>
</evidence>
<dbReference type="EMBL" id="MFBD01000041">
    <property type="protein sequence ID" value="OGD87948.1"/>
    <property type="molecule type" value="Genomic_DNA"/>
</dbReference>
<evidence type="ECO:0000313" key="2">
    <source>
        <dbReference type="Proteomes" id="UP000177369"/>
    </source>
</evidence>
<organism evidence="1 2">
    <name type="scientific">Candidatus Curtissbacteria bacterium RIFCSPHIGHO2_02_FULL_40_16b</name>
    <dbReference type="NCBI Taxonomy" id="1797714"/>
    <lineage>
        <taxon>Bacteria</taxon>
        <taxon>Candidatus Curtissiibacteriota</taxon>
    </lineage>
</organism>
<reference evidence="1 2" key="1">
    <citation type="journal article" date="2016" name="Nat. Commun.">
        <title>Thousands of microbial genomes shed light on interconnected biogeochemical processes in an aquifer system.</title>
        <authorList>
            <person name="Anantharaman K."/>
            <person name="Brown C.T."/>
            <person name="Hug L.A."/>
            <person name="Sharon I."/>
            <person name="Castelle C.J."/>
            <person name="Probst A.J."/>
            <person name="Thomas B.C."/>
            <person name="Singh A."/>
            <person name="Wilkins M.J."/>
            <person name="Karaoz U."/>
            <person name="Brodie E.L."/>
            <person name="Williams K.H."/>
            <person name="Hubbard S.S."/>
            <person name="Banfield J.F."/>
        </authorList>
    </citation>
    <scope>NUCLEOTIDE SEQUENCE [LARGE SCALE GENOMIC DNA]</scope>
</reference>